<accession>A0A4C1W994</accession>
<dbReference type="OrthoDB" id="10017160at2759"/>
<name>A0A4C1W994_EUMVA</name>
<comment type="caution">
    <text evidence="1">The sequence shown here is derived from an EMBL/GenBank/DDBJ whole genome shotgun (WGS) entry which is preliminary data.</text>
</comment>
<sequence>MMQRFAGDDSNAMYYIVTGEESWIYCYNPENNGQSAQWMFPFEEFPTEVKRGHYATIVLEVKGTVTADRYTSNCLPFVLEKVREKRPHSRVRTIRATPHHISPDK</sequence>
<keyword evidence="2" id="KW-1185">Reference proteome</keyword>
<protein>
    <submittedName>
        <fullName evidence="1">Uncharacterized protein</fullName>
    </submittedName>
</protein>
<proteinExistence type="predicted"/>
<dbReference type="EMBL" id="BGZK01000505">
    <property type="protein sequence ID" value="GBP47611.1"/>
    <property type="molecule type" value="Genomic_DNA"/>
</dbReference>
<evidence type="ECO:0000313" key="1">
    <source>
        <dbReference type="EMBL" id="GBP47611.1"/>
    </source>
</evidence>
<dbReference type="InterPro" id="IPR036397">
    <property type="entry name" value="RNaseH_sf"/>
</dbReference>
<dbReference type="Gene3D" id="3.30.420.10">
    <property type="entry name" value="Ribonuclease H-like superfamily/Ribonuclease H"/>
    <property type="match status" value="1"/>
</dbReference>
<organism evidence="1 2">
    <name type="scientific">Eumeta variegata</name>
    <name type="common">Bagworm moth</name>
    <name type="synonym">Eumeta japonica</name>
    <dbReference type="NCBI Taxonomy" id="151549"/>
    <lineage>
        <taxon>Eukaryota</taxon>
        <taxon>Metazoa</taxon>
        <taxon>Ecdysozoa</taxon>
        <taxon>Arthropoda</taxon>
        <taxon>Hexapoda</taxon>
        <taxon>Insecta</taxon>
        <taxon>Pterygota</taxon>
        <taxon>Neoptera</taxon>
        <taxon>Endopterygota</taxon>
        <taxon>Lepidoptera</taxon>
        <taxon>Glossata</taxon>
        <taxon>Ditrysia</taxon>
        <taxon>Tineoidea</taxon>
        <taxon>Psychidae</taxon>
        <taxon>Oiketicinae</taxon>
        <taxon>Eumeta</taxon>
    </lineage>
</organism>
<gene>
    <name evidence="1" type="ORF">EVAR_30325_1</name>
</gene>
<evidence type="ECO:0000313" key="2">
    <source>
        <dbReference type="Proteomes" id="UP000299102"/>
    </source>
</evidence>
<reference evidence="1 2" key="1">
    <citation type="journal article" date="2019" name="Commun. Biol.">
        <title>The bagworm genome reveals a unique fibroin gene that provides high tensile strength.</title>
        <authorList>
            <person name="Kono N."/>
            <person name="Nakamura H."/>
            <person name="Ohtoshi R."/>
            <person name="Tomita M."/>
            <person name="Numata K."/>
            <person name="Arakawa K."/>
        </authorList>
    </citation>
    <scope>NUCLEOTIDE SEQUENCE [LARGE SCALE GENOMIC DNA]</scope>
</reference>
<dbReference type="GO" id="GO:0003676">
    <property type="term" value="F:nucleic acid binding"/>
    <property type="evidence" value="ECO:0007669"/>
    <property type="project" value="InterPro"/>
</dbReference>
<dbReference type="Proteomes" id="UP000299102">
    <property type="component" value="Unassembled WGS sequence"/>
</dbReference>
<dbReference type="AlphaFoldDB" id="A0A4C1W994"/>